<dbReference type="GO" id="GO:0005506">
    <property type="term" value="F:iron ion binding"/>
    <property type="evidence" value="ECO:0007669"/>
    <property type="project" value="InterPro"/>
</dbReference>
<keyword evidence="11" id="KW-0812">Transmembrane</keyword>
<dbReference type="GO" id="GO:0004497">
    <property type="term" value="F:monooxygenase activity"/>
    <property type="evidence" value="ECO:0007669"/>
    <property type="project" value="UniProtKB-KW"/>
</dbReference>
<gene>
    <name evidence="12" type="ORF">BJ322DRAFT_1157102</name>
</gene>
<dbReference type="AlphaFoldDB" id="A0A9P6L5K0"/>
<feature type="binding site" description="axial binding residue" evidence="9">
    <location>
        <position position="446"/>
    </location>
    <ligand>
        <name>heme</name>
        <dbReference type="ChEBI" id="CHEBI:30413"/>
    </ligand>
    <ligandPart>
        <name>Fe</name>
        <dbReference type="ChEBI" id="CHEBI:18248"/>
    </ligandPart>
</feature>
<dbReference type="GO" id="GO:0016705">
    <property type="term" value="F:oxidoreductase activity, acting on paired donors, with incorporation or reduction of molecular oxygen"/>
    <property type="evidence" value="ECO:0007669"/>
    <property type="project" value="InterPro"/>
</dbReference>
<organism evidence="12 13">
    <name type="scientific">Thelephora terrestris</name>
    <dbReference type="NCBI Taxonomy" id="56493"/>
    <lineage>
        <taxon>Eukaryota</taxon>
        <taxon>Fungi</taxon>
        <taxon>Dikarya</taxon>
        <taxon>Basidiomycota</taxon>
        <taxon>Agaricomycotina</taxon>
        <taxon>Agaricomycetes</taxon>
        <taxon>Thelephorales</taxon>
        <taxon>Thelephoraceae</taxon>
        <taxon>Thelephora</taxon>
    </lineage>
</organism>
<dbReference type="Pfam" id="PF00067">
    <property type="entry name" value="p450"/>
    <property type="match status" value="1"/>
</dbReference>
<evidence type="ECO:0000256" key="8">
    <source>
        <dbReference type="ARBA" id="ARBA00023033"/>
    </source>
</evidence>
<keyword evidence="6 10" id="KW-0560">Oxidoreductase</keyword>
<evidence type="ECO:0000256" key="10">
    <source>
        <dbReference type="RuleBase" id="RU000461"/>
    </source>
</evidence>
<evidence type="ECO:0000256" key="11">
    <source>
        <dbReference type="SAM" id="Phobius"/>
    </source>
</evidence>
<accession>A0A9P6L5K0</accession>
<dbReference type="OrthoDB" id="2789670at2759"/>
<protein>
    <submittedName>
        <fullName evidence="12">Cytochrome P450</fullName>
    </submittedName>
</protein>
<name>A0A9P6L5K0_9AGAM</name>
<dbReference type="GO" id="GO:0020037">
    <property type="term" value="F:heme binding"/>
    <property type="evidence" value="ECO:0007669"/>
    <property type="project" value="InterPro"/>
</dbReference>
<reference evidence="12" key="1">
    <citation type="journal article" date="2020" name="Nat. Commun.">
        <title>Large-scale genome sequencing of mycorrhizal fungi provides insights into the early evolution of symbiotic traits.</title>
        <authorList>
            <person name="Miyauchi S."/>
            <person name="Kiss E."/>
            <person name="Kuo A."/>
            <person name="Drula E."/>
            <person name="Kohler A."/>
            <person name="Sanchez-Garcia M."/>
            <person name="Morin E."/>
            <person name="Andreopoulos B."/>
            <person name="Barry K.W."/>
            <person name="Bonito G."/>
            <person name="Buee M."/>
            <person name="Carver A."/>
            <person name="Chen C."/>
            <person name="Cichocki N."/>
            <person name="Clum A."/>
            <person name="Culley D."/>
            <person name="Crous P.W."/>
            <person name="Fauchery L."/>
            <person name="Girlanda M."/>
            <person name="Hayes R.D."/>
            <person name="Keri Z."/>
            <person name="LaButti K."/>
            <person name="Lipzen A."/>
            <person name="Lombard V."/>
            <person name="Magnuson J."/>
            <person name="Maillard F."/>
            <person name="Murat C."/>
            <person name="Nolan M."/>
            <person name="Ohm R.A."/>
            <person name="Pangilinan J."/>
            <person name="Pereira M.F."/>
            <person name="Perotto S."/>
            <person name="Peter M."/>
            <person name="Pfister S."/>
            <person name="Riley R."/>
            <person name="Sitrit Y."/>
            <person name="Stielow J.B."/>
            <person name="Szollosi G."/>
            <person name="Zifcakova L."/>
            <person name="Stursova M."/>
            <person name="Spatafora J.W."/>
            <person name="Tedersoo L."/>
            <person name="Vaario L.M."/>
            <person name="Yamada A."/>
            <person name="Yan M."/>
            <person name="Wang P."/>
            <person name="Xu J."/>
            <person name="Bruns T."/>
            <person name="Baldrian P."/>
            <person name="Vilgalys R."/>
            <person name="Dunand C."/>
            <person name="Henrissat B."/>
            <person name="Grigoriev I.V."/>
            <person name="Hibbett D."/>
            <person name="Nagy L.G."/>
            <person name="Martin F.M."/>
        </authorList>
    </citation>
    <scope>NUCLEOTIDE SEQUENCE</scope>
    <source>
        <strain evidence="12">UH-Tt-Lm1</strain>
    </source>
</reference>
<dbReference type="InterPro" id="IPR002401">
    <property type="entry name" value="Cyt_P450_E_grp-I"/>
</dbReference>
<dbReference type="InterPro" id="IPR036396">
    <property type="entry name" value="Cyt_P450_sf"/>
</dbReference>
<dbReference type="CDD" id="cd11065">
    <property type="entry name" value="CYP64-like"/>
    <property type="match status" value="1"/>
</dbReference>
<evidence type="ECO:0000256" key="7">
    <source>
        <dbReference type="ARBA" id="ARBA00023004"/>
    </source>
</evidence>
<dbReference type="Proteomes" id="UP000736335">
    <property type="component" value="Unassembled WGS sequence"/>
</dbReference>
<keyword evidence="5 9" id="KW-0479">Metal-binding</keyword>
<evidence type="ECO:0000256" key="9">
    <source>
        <dbReference type="PIRSR" id="PIRSR602401-1"/>
    </source>
</evidence>
<dbReference type="PANTHER" id="PTHR46300">
    <property type="entry name" value="P450, PUTATIVE (EUROFUNG)-RELATED-RELATED"/>
    <property type="match status" value="1"/>
</dbReference>
<evidence type="ECO:0000256" key="5">
    <source>
        <dbReference type="ARBA" id="ARBA00022723"/>
    </source>
</evidence>
<dbReference type="PRINTS" id="PR00463">
    <property type="entry name" value="EP450I"/>
</dbReference>
<dbReference type="PANTHER" id="PTHR46300:SF7">
    <property type="entry name" value="P450, PUTATIVE (EUROFUNG)-RELATED"/>
    <property type="match status" value="1"/>
</dbReference>
<evidence type="ECO:0000313" key="13">
    <source>
        <dbReference type="Proteomes" id="UP000736335"/>
    </source>
</evidence>
<comment type="similarity">
    <text evidence="3 10">Belongs to the cytochrome P450 family.</text>
</comment>
<evidence type="ECO:0000256" key="6">
    <source>
        <dbReference type="ARBA" id="ARBA00023002"/>
    </source>
</evidence>
<keyword evidence="8 10" id="KW-0503">Monooxygenase</keyword>
<keyword evidence="11" id="KW-0472">Membrane</keyword>
<sequence>MLTDTGYASLVIPVLVALPVWFWLRKRSKRAPPYPPGPNEYPLIGNVLDFPFRGPLWEGLTDLAKRHETDVLRLKLPGMEMVVLSTSEAISDLLDQRSAIYSDKPHTPMIELSGFAESTLVLMPYGPRWRMHRKLFNNFISASTAKDHDVNQTKVVSDLLINLHRNPKSFREHINLLTGSLALSIAYGIRADTPHNEFVLMYEKILKVAQEGLVPATFFVDIFPFLRYLPSWFPGVQFHAYANKVKKDLHTAMTRPVEHVAEKLKSGVDIDPSMASMCLENLDDWGQKGIDIEVICNTLGILYIGMSDTIKAALSSFFLAMARSTEIMRTAQRQLDSVLGGARLPDHSDIDDLPYIVAIVKETLRWAPPAPIGTTHRLMEDDVYRGMLIPGGATVIENIWAICYDEVVYPEPHTYNPARFLDKNGRIDPSVKDPEARVFGSGRRTCPGRHLALRMLYLTIARILATFDILPADKDGRPSIPEARYSKSLLREPMPFECAVKPRSEKAVELIYHAVAIHQ</sequence>
<keyword evidence="11" id="KW-1133">Transmembrane helix</keyword>
<dbReference type="EMBL" id="WIUZ02000010">
    <property type="protein sequence ID" value="KAF9783499.1"/>
    <property type="molecule type" value="Genomic_DNA"/>
</dbReference>
<evidence type="ECO:0000256" key="1">
    <source>
        <dbReference type="ARBA" id="ARBA00001971"/>
    </source>
</evidence>
<evidence type="ECO:0000256" key="4">
    <source>
        <dbReference type="ARBA" id="ARBA00022617"/>
    </source>
</evidence>
<evidence type="ECO:0000256" key="2">
    <source>
        <dbReference type="ARBA" id="ARBA00005179"/>
    </source>
</evidence>
<proteinExistence type="inferred from homology"/>
<dbReference type="InterPro" id="IPR017972">
    <property type="entry name" value="Cyt_P450_CS"/>
</dbReference>
<dbReference type="Gene3D" id="1.10.630.10">
    <property type="entry name" value="Cytochrome P450"/>
    <property type="match status" value="1"/>
</dbReference>
<dbReference type="InterPro" id="IPR001128">
    <property type="entry name" value="Cyt_P450"/>
</dbReference>
<dbReference type="InterPro" id="IPR050364">
    <property type="entry name" value="Cytochrome_P450_fung"/>
</dbReference>
<keyword evidence="4 9" id="KW-0349">Heme</keyword>
<feature type="transmembrane region" description="Helical" evidence="11">
    <location>
        <begin position="6"/>
        <end position="24"/>
    </location>
</feature>
<keyword evidence="7 9" id="KW-0408">Iron</keyword>
<keyword evidence="13" id="KW-1185">Reference proteome</keyword>
<comment type="caution">
    <text evidence="12">The sequence shown here is derived from an EMBL/GenBank/DDBJ whole genome shotgun (WGS) entry which is preliminary data.</text>
</comment>
<dbReference type="PROSITE" id="PS00086">
    <property type="entry name" value="CYTOCHROME_P450"/>
    <property type="match status" value="1"/>
</dbReference>
<dbReference type="SUPFAM" id="SSF48264">
    <property type="entry name" value="Cytochrome P450"/>
    <property type="match status" value="1"/>
</dbReference>
<comment type="pathway">
    <text evidence="2">Secondary metabolite biosynthesis.</text>
</comment>
<reference evidence="12" key="2">
    <citation type="submission" date="2020-11" db="EMBL/GenBank/DDBJ databases">
        <authorList>
            <consortium name="DOE Joint Genome Institute"/>
            <person name="Kuo A."/>
            <person name="Miyauchi S."/>
            <person name="Kiss E."/>
            <person name="Drula E."/>
            <person name="Kohler A."/>
            <person name="Sanchez-Garcia M."/>
            <person name="Andreopoulos B."/>
            <person name="Barry K.W."/>
            <person name="Bonito G."/>
            <person name="Buee M."/>
            <person name="Carver A."/>
            <person name="Chen C."/>
            <person name="Cichocki N."/>
            <person name="Clum A."/>
            <person name="Culley D."/>
            <person name="Crous P.W."/>
            <person name="Fauchery L."/>
            <person name="Girlanda M."/>
            <person name="Hayes R."/>
            <person name="Keri Z."/>
            <person name="Labutti K."/>
            <person name="Lipzen A."/>
            <person name="Lombard V."/>
            <person name="Magnuson J."/>
            <person name="Maillard F."/>
            <person name="Morin E."/>
            <person name="Murat C."/>
            <person name="Nolan M."/>
            <person name="Ohm R."/>
            <person name="Pangilinan J."/>
            <person name="Pereira M."/>
            <person name="Perotto S."/>
            <person name="Peter M."/>
            <person name="Riley R."/>
            <person name="Sitrit Y."/>
            <person name="Stielow B."/>
            <person name="Szollosi G."/>
            <person name="Zifcakova L."/>
            <person name="Stursova M."/>
            <person name="Spatafora J.W."/>
            <person name="Tedersoo L."/>
            <person name="Vaario L.-M."/>
            <person name="Yamada A."/>
            <person name="Yan M."/>
            <person name="Wang P."/>
            <person name="Xu J."/>
            <person name="Bruns T."/>
            <person name="Baldrian P."/>
            <person name="Vilgalys R."/>
            <person name="Henrissat B."/>
            <person name="Grigoriev I.V."/>
            <person name="Hibbett D."/>
            <person name="Nagy L.G."/>
            <person name="Martin F.M."/>
        </authorList>
    </citation>
    <scope>NUCLEOTIDE SEQUENCE</scope>
    <source>
        <strain evidence="12">UH-Tt-Lm1</strain>
    </source>
</reference>
<evidence type="ECO:0000313" key="12">
    <source>
        <dbReference type="EMBL" id="KAF9783499.1"/>
    </source>
</evidence>
<evidence type="ECO:0000256" key="3">
    <source>
        <dbReference type="ARBA" id="ARBA00010617"/>
    </source>
</evidence>
<comment type="cofactor">
    <cofactor evidence="1 9">
        <name>heme</name>
        <dbReference type="ChEBI" id="CHEBI:30413"/>
    </cofactor>
</comment>